<dbReference type="InterPro" id="IPR042977">
    <property type="entry name" value="AtJ6-like"/>
</dbReference>
<feature type="compositionally biased region" description="Basic residues" evidence="1">
    <location>
        <begin position="1"/>
        <end position="20"/>
    </location>
</feature>
<dbReference type="PROSITE" id="PS50076">
    <property type="entry name" value="DNAJ_2"/>
    <property type="match status" value="1"/>
</dbReference>
<dbReference type="Pfam" id="PF00226">
    <property type="entry name" value="DnaJ"/>
    <property type="match status" value="1"/>
</dbReference>
<reference evidence="3 4" key="1">
    <citation type="journal article" date="2020" name="bioRxiv">
        <title>Metabolic contributions of an alphaproteobacterial endosymbiont in the apicomplexan Cardiosporidium cionae.</title>
        <authorList>
            <person name="Hunter E.S."/>
            <person name="Paight C.J."/>
            <person name="Lane C.E."/>
        </authorList>
    </citation>
    <scope>NUCLEOTIDE SEQUENCE [LARGE SCALE GENOMIC DNA]</scope>
    <source>
        <strain evidence="3">ESH_2018</strain>
    </source>
</reference>
<dbReference type="PANTHER" id="PTHR44916:SF1">
    <property type="entry name" value="CHAPERONE DNAJ-DOMAIN SUPERFAMILY PROTEIN-RELATED"/>
    <property type="match status" value="1"/>
</dbReference>
<dbReference type="PANTHER" id="PTHR44916">
    <property type="entry name" value="CHAPERONE DNAJ-DOMAIN SUPERFAMILY PROTEIN-RELATED"/>
    <property type="match status" value="1"/>
</dbReference>
<dbReference type="SUPFAM" id="SSF46565">
    <property type="entry name" value="Chaperone J-domain"/>
    <property type="match status" value="1"/>
</dbReference>
<organism evidence="3 4">
    <name type="scientific">Cardiosporidium cionae</name>
    <dbReference type="NCBI Taxonomy" id="476202"/>
    <lineage>
        <taxon>Eukaryota</taxon>
        <taxon>Sar</taxon>
        <taxon>Alveolata</taxon>
        <taxon>Apicomplexa</taxon>
        <taxon>Aconoidasida</taxon>
        <taxon>Nephromycida</taxon>
        <taxon>Cardiosporidium</taxon>
    </lineage>
</organism>
<dbReference type="InterPro" id="IPR056453">
    <property type="entry name" value="HTH_DNAJC9"/>
</dbReference>
<protein>
    <submittedName>
        <fullName evidence="3">DnaJ domain-containing protein</fullName>
    </submittedName>
</protein>
<name>A0ABQ7JBA8_9APIC</name>
<comment type="caution">
    <text evidence="3">The sequence shown here is derived from an EMBL/GenBank/DDBJ whole genome shotgun (WGS) entry which is preliminary data.</text>
</comment>
<dbReference type="InterPro" id="IPR018253">
    <property type="entry name" value="DnaJ_domain_CS"/>
</dbReference>
<feature type="domain" description="J" evidence="2">
    <location>
        <begin position="26"/>
        <end position="91"/>
    </location>
</feature>
<dbReference type="InterPro" id="IPR036869">
    <property type="entry name" value="J_dom_sf"/>
</dbReference>
<dbReference type="InterPro" id="IPR001623">
    <property type="entry name" value="DnaJ_domain"/>
</dbReference>
<feature type="region of interest" description="Disordered" evidence="1">
    <location>
        <begin position="1"/>
        <end position="24"/>
    </location>
</feature>
<dbReference type="EMBL" id="JADAQX010000200">
    <property type="protein sequence ID" value="KAF8821288.1"/>
    <property type="molecule type" value="Genomic_DNA"/>
</dbReference>
<dbReference type="Proteomes" id="UP000823046">
    <property type="component" value="Unassembled WGS sequence"/>
</dbReference>
<dbReference type="CDD" id="cd06257">
    <property type="entry name" value="DnaJ"/>
    <property type="match status" value="1"/>
</dbReference>
<proteinExistence type="predicted"/>
<dbReference type="Gene3D" id="1.10.287.110">
    <property type="entry name" value="DnaJ domain"/>
    <property type="match status" value="1"/>
</dbReference>
<sequence length="249" mass="29162">MGSPKSKRGTPRSSSARKPKNPPSRRFYLILGIESTASHAEIHKAFRVRALKIHPDKNPDNESATQMFQQLQTAYSVLKDPKKRQQYDLYGCEDEETAMFMQAFDHYRMLFPQLDPDDIEAFASSYRKSEDEKHDLIEFYERFGGDVSDILKWIPLSEASDIDRYLNIINALIKEKRLEKTELYIQTISHLRKNAVKWSRRTQKESKELNSKTTNGNVQQELVICFSRLSRTRLKKKEILERLLEQSTE</sequence>
<evidence type="ECO:0000313" key="4">
    <source>
        <dbReference type="Proteomes" id="UP000823046"/>
    </source>
</evidence>
<accession>A0ABQ7JBA8</accession>
<gene>
    <name evidence="3" type="ORF">IE077_002203</name>
</gene>
<evidence type="ECO:0000256" key="1">
    <source>
        <dbReference type="SAM" id="MobiDB-lite"/>
    </source>
</evidence>
<dbReference type="PROSITE" id="PS00636">
    <property type="entry name" value="DNAJ_1"/>
    <property type="match status" value="1"/>
</dbReference>
<dbReference type="Pfam" id="PF23302">
    <property type="entry name" value="HTH_DNAJC9"/>
    <property type="match status" value="1"/>
</dbReference>
<evidence type="ECO:0000259" key="2">
    <source>
        <dbReference type="PROSITE" id="PS50076"/>
    </source>
</evidence>
<dbReference type="PRINTS" id="PR00625">
    <property type="entry name" value="JDOMAIN"/>
</dbReference>
<evidence type="ECO:0000313" key="3">
    <source>
        <dbReference type="EMBL" id="KAF8821288.1"/>
    </source>
</evidence>
<keyword evidence="4" id="KW-1185">Reference proteome</keyword>
<dbReference type="SMART" id="SM00271">
    <property type="entry name" value="DnaJ"/>
    <property type="match status" value="1"/>
</dbReference>